<accession>A0AAJ5WBA2</accession>
<name>A0AAJ5WBA2_9SPHI</name>
<proteinExistence type="predicted"/>
<evidence type="ECO:0000259" key="1">
    <source>
        <dbReference type="Pfam" id="PF19081"/>
    </source>
</evidence>
<dbReference type="InterPro" id="IPR044023">
    <property type="entry name" value="Ig_7"/>
</dbReference>
<dbReference type="Pfam" id="PF19081">
    <property type="entry name" value="Ig_7"/>
    <property type="match status" value="1"/>
</dbReference>
<gene>
    <name evidence="2" type="ORF">P0Y49_06825</name>
</gene>
<feature type="domain" description="Ig-like" evidence="1">
    <location>
        <begin position="322"/>
        <end position="399"/>
    </location>
</feature>
<dbReference type="AlphaFoldDB" id="A0AAJ5WBA2"/>
<dbReference type="EMBL" id="CP119313">
    <property type="protein sequence ID" value="WEK20848.1"/>
    <property type="molecule type" value="Genomic_DNA"/>
</dbReference>
<evidence type="ECO:0000313" key="2">
    <source>
        <dbReference type="EMBL" id="WEK20848.1"/>
    </source>
</evidence>
<protein>
    <recommendedName>
        <fullName evidence="1">Ig-like domain-containing protein</fullName>
    </recommendedName>
</protein>
<dbReference type="Proteomes" id="UP001214530">
    <property type="component" value="Chromosome"/>
</dbReference>
<evidence type="ECO:0000313" key="3">
    <source>
        <dbReference type="Proteomes" id="UP001214530"/>
    </source>
</evidence>
<dbReference type="Gene3D" id="2.60.40.2700">
    <property type="match status" value="1"/>
</dbReference>
<reference evidence="2" key="1">
    <citation type="submission" date="2023-03" db="EMBL/GenBank/DDBJ databases">
        <title>Andean soil-derived lignocellulolytic bacterial consortium as a source of novel taxa and putative plastic-active enzymes.</title>
        <authorList>
            <person name="Diaz-Garcia L."/>
            <person name="Chuvochina M."/>
            <person name="Feuerriegel G."/>
            <person name="Bunk B."/>
            <person name="Sproer C."/>
            <person name="Streit W.R."/>
            <person name="Rodriguez L.M."/>
            <person name="Overmann J."/>
            <person name="Jimenez D.J."/>
        </authorList>
    </citation>
    <scope>NUCLEOTIDE SEQUENCE</scope>
    <source>
        <strain evidence="2">MAG 3858</strain>
    </source>
</reference>
<sequence>MTTGIEQVKGQKTYATIVSKTGTGVSREDKAKATDPTIQPTLSTPYANINISGTPGVLGGSANSASITLSFPSIPAGKFVYVRIANNTLSGGGGSFKAEAVNGSTVVPGASKLTIGPDGFTYYAVNASGTFTGVQITATGNGGLLGSTGTANIDILYAFYSTADCGITLGTDWSAGTLGGTVNNPQLAIDGNPDTYSTMAPNLLLSYVDQNFYFPESSTNPVTLTVSAPPKTGLSLGLLNNIIITAYNGASETKVWETGAGNLLSLDLLGLLGNGTPTTFTISPNVPFDRIKINYGSVANLFSEFYIREVIRTPDKPKFTIPTQQNITICSGTQATFTPDAPTSGNELRWYKKATGGTPTIGNSYTTSNLTATDSIYVAMAKTNCSGESERIKMKITINTVNPGSIGTVQTICAGTKPAMLTNVATGTGNGTVTYQWQKSTNDNTHYANINGATAQTFTESLILTQNTYYKRLATATLNGVSCSSDSNEILITVHPKPPTPYVLIN</sequence>
<organism evidence="2 3">
    <name type="scientific">Candidatus Pedobacter colombiensis</name>
    <dbReference type="NCBI Taxonomy" id="3121371"/>
    <lineage>
        <taxon>Bacteria</taxon>
        <taxon>Pseudomonadati</taxon>
        <taxon>Bacteroidota</taxon>
        <taxon>Sphingobacteriia</taxon>
        <taxon>Sphingobacteriales</taxon>
        <taxon>Sphingobacteriaceae</taxon>
        <taxon>Pedobacter</taxon>
    </lineage>
</organism>